<dbReference type="InterPro" id="IPR029044">
    <property type="entry name" value="Nucleotide-diphossugar_trans"/>
</dbReference>
<feature type="domain" description="Glycosyltransferase 2-like" evidence="1">
    <location>
        <begin position="556"/>
        <end position="734"/>
    </location>
</feature>
<dbReference type="CDD" id="cd04184">
    <property type="entry name" value="GT2_RfbC_Mx_like"/>
    <property type="match status" value="1"/>
</dbReference>
<dbReference type="CDD" id="cd04186">
    <property type="entry name" value="GT_2_like_c"/>
    <property type="match status" value="1"/>
</dbReference>
<dbReference type="SUPFAM" id="SSF53756">
    <property type="entry name" value="UDP-Glycosyltransferase/glycogen phosphorylase"/>
    <property type="match status" value="1"/>
</dbReference>
<proteinExistence type="predicted"/>
<dbReference type="eggNOG" id="COG1216">
    <property type="taxonomic scope" value="Bacteria"/>
</dbReference>
<dbReference type="InterPro" id="IPR055050">
    <property type="entry name" value="WsaF_C"/>
</dbReference>
<dbReference type="SUPFAM" id="SSF53448">
    <property type="entry name" value="Nucleotide-diphospho-sugar transferases"/>
    <property type="match status" value="2"/>
</dbReference>
<dbReference type="GO" id="GO:0016740">
    <property type="term" value="F:transferase activity"/>
    <property type="evidence" value="ECO:0007669"/>
    <property type="project" value="UniProtKB-KW"/>
</dbReference>
<dbReference type="Proteomes" id="UP000011682">
    <property type="component" value="Unassembled WGS sequence"/>
</dbReference>
<dbReference type="AlphaFoldDB" id="S9NSV9"/>
<feature type="domain" description="WsaF C-terminal" evidence="2">
    <location>
        <begin position="1056"/>
        <end position="1183"/>
    </location>
</feature>
<dbReference type="InterPro" id="IPR050834">
    <property type="entry name" value="Glycosyltransf_2"/>
</dbReference>
<protein>
    <submittedName>
        <fullName evidence="3">Glycosyl transferase family protein</fullName>
    </submittedName>
</protein>
<evidence type="ECO:0000313" key="4">
    <source>
        <dbReference type="Proteomes" id="UP000011682"/>
    </source>
</evidence>
<evidence type="ECO:0000313" key="3">
    <source>
        <dbReference type="EMBL" id="EPX55175.1"/>
    </source>
</evidence>
<sequence>MIASQRRLLEQLHPCDGSRCQELLAHERTLVWLMDRLRQETAEGGARAQDPLQAAQELADVLRFEVPPSHRGFYGVPVTVAKRGVVRAQTPFLIELMRPQFAFNREVVGVLEQLTARQRAGSVVELSAWVGKRLRSMVDPTAWDVRSPRQRVTARAVETVKQGYLRVMSPLVRELLDTQRQWNELLVSILVTIAGSRRPETAEAAALIARLEALSDPLRRADNRLLLVRASKPFWREVFRRQIAFNHEVAVSLANLLETHAPAGAPPSLEDYPRWFATVEPAQIQKARAALGGLPARPLISLAMPVYRTPEPVLRTCIDSVLAQRYEHWELCIADDGSGSPELTTLLEEYARKDPRIRFRQLPANVGIARATNAALEDCRGEYVGFIDHDDSLAPHALAEVVLRFAAEPELDWVYSDEDRLDAEGRRFHPFFKPDWSPELLRACNYICHFVVVRRQLMARTGGLREGFEGSQDYDFLLRLSEHSNRVGHIPRILYHWRYSPLSLSHDQRKLEAASRAGRRALAEHLARCQEQADVVDLGETSYRVRYRVRGTPLVSIIVPFKDKPELLDTLVRSLLEKTRYPHFELLLVSNQSSRPETFALLERLVDPRIRKLNWDEPFNYPAINNFAARQARGELLLFLNNDMEVTEGGWLEELIAQAQRPEVGAVAPKLLFPDGCVQHAGVVVGITGFAGHPFWRLPNDGSWTPFGHADWPRNYLAVTSACMMVRRELFEELGGYDESFQVVGSDIEVCLRMVSKGLRVVYTPYTRLTHHESASRRLDAMPEDDFWRSFVAYRPYLRGGDPFYNPNLTLSSTSCDLRWHSEDGEALALRTLAWELPGARAREGAAMGRYRRHLAEHLPGFDSSPLLASSRRAPAEARPPRRMQWLIPAADRVTPGLELVARMASLMHARHHVENRFIVYDAPWQDAHRMEALLTMAGGEGHVQVLRNEGELAELPACDVVIATHWTASWLALNHPGAAKRAYLVQDFEPLTHAAGTLYSLAEQSYRLELLGLFNSPGVHAFVTRNYPLKGVCFEPTVDPLLLQPRPAAGSRKSRLLCLAHPLVPESGFEMVLPVLRRIKQELSHEVEILCAGQAFEPERFDAGGVLESHGVLTPREAAELYRTCDVALGLSFTLHPTQLLLDVMASGVAVVVNDNPAFRWLLEPDRNCLVSEPTASELTRQVLRCLKDRALREQLAAEARRRMGTSTWEEQVDRVYAYLSEPGQSRDDRPHGEEHAR</sequence>
<dbReference type="Gene3D" id="3.40.50.11090">
    <property type="match status" value="1"/>
</dbReference>
<organism evidence="3 4">
    <name type="scientific">Cystobacter fuscus (strain ATCC 25194 / DSM 2262 / NBRC 100088 / M29)</name>
    <dbReference type="NCBI Taxonomy" id="1242864"/>
    <lineage>
        <taxon>Bacteria</taxon>
        <taxon>Pseudomonadati</taxon>
        <taxon>Myxococcota</taxon>
        <taxon>Myxococcia</taxon>
        <taxon>Myxococcales</taxon>
        <taxon>Cystobacterineae</taxon>
        <taxon>Archangiaceae</taxon>
        <taxon>Cystobacter</taxon>
    </lineage>
</organism>
<evidence type="ECO:0000259" key="2">
    <source>
        <dbReference type="Pfam" id="PF22772"/>
    </source>
</evidence>
<dbReference type="Pfam" id="PF22772">
    <property type="entry name" value="WsaF_C"/>
    <property type="match status" value="1"/>
</dbReference>
<comment type="caution">
    <text evidence="3">The sequence shown here is derived from an EMBL/GenBank/DDBJ whole genome shotgun (WGS) entry which is preliminary data.</text>
</comment>
<dbReference type="Gene3D" id="3.40.50.2000">
    <property type="entry name" value="Glycogen Phosphorylase B"/>
    <property type="match status" value="1"/>
</dbReference>
<dbReference type="PANTHER" id="PTHR43685:SF2">
    <property type="entry name" value="GLYCOSYLTRANSFERASE 2-LIKE DOMAIN-CONTAINING PROTEIN"/>
    <property type="match status" value="1"/>
</dbReference>
<dbReference type="InterPro" id="IPR001173">
    <property type="entry name" value="Glyco_trans_2-like"/>
</dbReference>
<feature type="domain" description="Glycosyltransferase 2-like" evidence="1">
    <location>
        <begin position="301"/>
        <end position="457"/>
    </location>
</feature>
<reference evidence="3" key="1">
    <citation type="submission" date="2013-05" db="EMBL/GenBank/DDBJ databases">
        <title>Genome assembly of Cystobacter fuscus DSM 2262.</title>
        <authorList>
            <person name="Sharma G."/>
            <person name="Khatri I."/>
            <person name="Kaur C."/>
            <person name="Mayilraj S."/>
            <person name="Subramanian S."/>
        </authorList>
    </citation>
    <scope>NUCLEOTIDE SEQUENCE [LARGE SCALE GENOMIC DNA]</scope>
    <source>
        <strain evidence="3">DSM 2262</strain>
    </source>
</reference>
<dbReference type="eggNOG" id="COG0463">
    <property type="taxonomic scope" value="Bacteria"/>
</dbReference>
<dbReference type="eggNOG" id="COG0438">
    <property type="taxonomic scope" value="Bacteria"/>
</dbReference>
<keyword evidence="4" id="KW-1185">Reference proteome</keyword>
<dbReference type="Pfam" id="PF00535">
    <property type="entry name" value="Glycos_transf_2"/>
    <property type="match status" value="2"/>
</dbReference>
<accession>S9NSV9</accession>
<dbReference type="CDD" id="cd03801">
    <property type="entry name" value="GT4_PimA-like"/>
    <property type="match status" value="1"/>
</dbReference>
<keyword evidence="3" id="KW-0808">Transferase</keyword>
<dbReference type="Gene3D" id="3.90.550.10">
    <property type="entry name" value="Spore Coat Polysaccharide Biosynthesis Protein SpsA, Chain A"/>
    <property type="match status" value="2"/>
</dbReference>
<gene>
    <name evidence="3" type="ORF">D187_009382</name>
</gene>
<dbReference type="EMBL" id="ANAH02000073">
    <property type="protein sequence ID" value="EPX55175.1"/>
    <property type="molecule type" value="Genomic_DNA"/>
</dbReference>
<dbReference type="OrthoDB" id="9816564at2"/>
<dbReference type="PANTHER" id="PTHR43685">
    <property type="entry name" value="GLYCOSYLTRANSFERASE"/>
    <property type="match status" value="1"/>
</dbReference>
<name>S9NSV9_CYSF2</name>
<evidence type="ECO:0000259" key="1">
    <source>
        <dbReference type="Pfam" id="PF00535"/>
    </source>
</evidence>